<dbReference type="GO" id="GO:0042802">
    <property type="term" value="F:identical protein binding"/>
    <property type="evidence" value="ECO:0007669"/>
    <property type="project" value="TreeGrafter"/>
</dbReference>
<name>A0A7C9H4J5_9FIRM</name>
<protein>
    <submittedName>
        <fullName evidence="3">GHKL domain-containing protein</fullName>
    </submittedName>
</protein>
<dbReference type="Gene3D" id="3.30.565.10">
    <property type="entry name" value="Histidine kinase-like ATPase, C-terminal domain"/>
    <property type="match status" value="1"/>
</dbReference>
<feature type="domain" description="Sensor histidine kinase NatK-like C-terminal" evidence="2">
    <location>
        <begin position="335"/>
        <end position="438"/>
    </location>
</feature>
<evidence type="ECO:0000313" key="3">
    <source>
        <dbReference type="EMBL" id="MSC58460.1"/>
    </source>
</evidence>
<dbReference type="Pfam" id="PF14501">
    <property type="entry name" value="HATPase_c_5"/>
    <property type="match status" value="1"/>
</dbReference>
<dbReference type="SUPFAM" id="SSF55874">
    <property type="entry name" value="ATPase domain of HSP90 chaperone/DNA topoisomerase II/histidine kinase"/>
    <property type="match status" value="1"/>
</dbReference>
<feature type="transmembrane region" description="Helical" evidence="1">
    <location>
        <begin position="12"/>
        <end position="37"/>
    </location>
</feature>
<evidence type="ECO:0000256" key="1">
    <source>
        <dbReference type="SAM" id="Phobius"/>
    </source>
</evidence>
<feature type="transmembrane region" description="Helical" evidence="1">
    <location>
        <begin position="94"/>
        <end position="113"/>
    </location>
</feature>
<feature type="transmembrane region" description="Helical" evidence="1">
    <location>
        <begin position="49"/>
        <end position="73"/>
    </location>
</feature>
<evidence type="ECO:0000259" key="2">
    <source>
        <dbReference type="Pfam" id="PF14501"/>
    </source>
</evidence>
<proteinExistence type="predicted"/>
<keyword evidence="1" id="KW-0812">Transmembrane</keyword>
<feature type="transmembrane region" description="Helical" evidence="1">
    <location>
        <begin position="198"/>
        <end position="220"/>
    </location>
</feature>
<keyword evidence="1" id="KW-0472">Membrane</keyword>
<feature type="transmembrane region" description="Helical" evidence="1">
    <location>
        <begin position="133"/>
        <end position="152"/>
    </location>
</feature>
<keyword evidence="1" id="KW-1133">Transmembrane helix</keyword>
<feature type="transmembrane region" description="Helical" evidence="1">
    <location>
        <begin position="164"/>
        <end position="186"/>
    </location>
</feature>
<dbReference type="InterPro" id="IPR032834">
    <property type="entry name" value="NatK-like_C"/>
</dbReference>
<accession>A0A7C9H4J5</accession>
<organism evidence="3 4">
    <name type="scientific">Lachnospira eligens</name>
    <dbReference type="NCBI Taxonomy" id="39485"/>
    <lineage>
        <taxon>Bacteria</taxon>
        <taxon>Bacillati</taxon>
        <taxon>Bacillota</taxon>
        <taxon>Clostridia</taxon>
        <taxon>Lachnospirales</taxon>
        <taxon>Lachnospiraceae</taxon>
        <taxon>Lachnospira</taxon>
    </lineage>
</organism>
<dbReference type="Proteomes" id="UP000481964">
    <property type="component" value="Unassembled WGS sequence"/>
</dbReference>
<comment type="caution">
    <text evidence="3">The sequence shown here is derived from an EMBL/GenBank/DDBJ whole genome shotgun (WGS) entry which is preliminary data.</text>
</comment>
<dbReference type="PANTHER" id="PTHR40448">
    <property type="entry name" value="TWO-COMPONENT SENSOR HISTIDINE KINASE"/>
    <property type="match status" value="1"/>
</dbReference>
<reference evidence="3 4" key="1">
    <citation type="journal article" date="2019" name="Nat. Med.">
        <title>A library of human gut bacterial isolates paired with longitudinal multiomics data enables mechanistic microbiome research.</title>
        <authorList>
            <person name="Poyet M."/>
            <person name="Groussin M."/>
            <person name="Gibbons S.M."/>
            <person name="Avila-Pacheco J."/>
            <person name="Jiang X."/>
            <person name="Kearney S.M."/>
            <person name="Perrotta A.R."/>
            <person name="Berdy B."/>
            <person name="Zhao S."/>
            <person name="Lieberman T.D."/>
            <person name="Swanson P.K."/>
            <person name="Smith M."/>
            <person name="Roesemann S."/>
            <person name="Alexander J.E."/>
            <person name="Rich S.A."/>
            <person name="Livny J."/>
            <person name="Vlamakis H."/>
            <person name="Clish C."/>
            <person name="Bullock K."/>
            <person name="Deik A."/>
            <person name="Scott J."/>
            <person name="Pierce K.A."/>
            <person name="Xavier R.J."/>
            <person name="Alm E.J."/>
        </authorList>
    </citation>
    <scope>NUCLEOTIDE SEQUENCE [LARGE SCALE GENOMIC DNA]</scope>
    <source>
        <strain evidence="3 4">BIOML-A1</strain>
    </source>
</reference>
<gene>
    <name evidence="3" type="ORF">GKE48_13555</name>
</gene>
<dbReference type="InterPro" id="IPR036890">
    <property type="entry name" value="HATPase_C_sf"/>
</dbReference>
<dbReference type="CDD" id="cd16935">
    <property type="entry name" value="HATPase_AgrC-ComD-like"/>
    <property type="match status" value="1"/>
</dbReference>
<sequence length="441" mass="50397">MYNKNNVIKRGFLMDFYSIFFHIIGDLFGFLIINLFITFNTKNHKLQHILMPFFLLATILYDISGFYSCSYIIDVLTCMQILICCDKKLYQRMIVLAEYYVYSYMSAIAILGIRMVILKDFHQLYNNQLYNNYNTISSIIASYIVACMYFNTKKVKEFNSAKSFIFLYYSISIATIIALSISPVLIEPSLLNLEQVLPVFFVLIAFIITFCLSTYSKIIFTLEENAINKIQLEKSALEAEYTTQIDNKLQQLHTLRHDMKNHLLMIDSLSAEYKNEQIHDYISKISDELSQTQTISSSSSTISSLLNSKKLICDDSDITFDLQLDFNNIYISDFTLITILGNILDNAITAASKTDNGYIRLSISQADTYLSIHCENNHNEKIKKREGRFISSKPSTGLNSNSLHGLGIISITNAVEKSGGTLDINYNESVFSIDILIPNYI</sequence>
<dbReference type="PANTHER" id="PTHR40448:SF1">
    <property type="entry name" value="TWO-COMPONENT SENSOR HISTIDINE KINASE"/>
    <property type="match status" value="1"/>
</dbReference>
<dbReference type="AlphaFoldDB" id="A0A7C9H4J5"/>
<evidence type="ECO:0000313" key="4">
    <source>
        <dbReference type="Proteomes" id="UP000481964"/>
    </source>
</evidence>
<dbReference type="EMBL" id="WKRD01000012">
    <property type="protein sequence ID" value="MSC58460.1"/>
    <property type="molecule type" value="Genomic_DNA"/>
</dbReference>